<dbReference type="PROSITE" id="PS01245">
    <property type="entry name" value="RIO1"/>
    <property type="match status" value="1"/>
</dbReference>
<dbReference type="GO" id="GO:0004674">
    <property type="term" value="F:protein serine/threonine kinase activity"/>
    <property type="evidence" value="ECO:0007669"/>
    <property type="project" value="UniProtKB-KW"/>
</dbReference>
<protein>
    <recommendedName>
        <fullName evidence="2">non-specific serine/threonine protein kinase</fullName>
        <ecNumber evidence="2">2.7.11.1</ecNumber>
    </recommendedName>
</protein>
<comment type="catalytic activity">
    <reaction evidence="10">
        <text>L-threonyl-[protein] + ATP = O-phospho-L-threonyl-[protein] + ADP + H(+)</text>
        <dbReference type="Rhea" id="RHEA:46608"/>
        <dbReference type="Rhea" id="RHEA-COMP:11060"/>
        <dbReference type="Rhea" id="RHEA-COMP:11605"/>
        <dbReference type="ChEBI" id="CHEBI:15378"/>
        <dbReference type="ChEBI" id="CHEBI:30013"/>
        <dbReference type="ChEBI" id="CHEBI:30616"/>
        <dbReference type="ChEBI" id="CHEBI:61977"/>
        <dbReference type="ChEBI" id="CHEBI:456216"/>
        <dbReference type="EC" id="2.7.11.1"/>
    </reaction>
</comment>
<dbReference type="CDD" id="cd05145">
    <property type="entry name" value="RIO1_like"/>
    <property type="match status" value="1"/>
</dbReference>
<dbReference type="InterPro" id="IPR018934">
    <property type="entry name" value="RIO_dom"/>
</dbReference>
<dbReference type="PROSITE" id="PS50011">
    <property type="entry name" value="PROTEIN_KINASE_DOM"/>
    <property type="match status" value="1"/>
</dbReference>
<keyword evidence="8" id="KW-0067">ATP-binding</keyword>
<comment type="similarity">
    <text evidence="1">Belongs to the protein kinase superfamily. RIO-type Ser/Thr kinase family.</text>
</comment>
<feature type="domain" description="Protein kinase" evidence="12">
    <location>
        <begin position="75"/>
        <end position="282"/>
    </location>
</feature>
<evidence type="ECO:0000259" key="12">
    <source>
        <dbReference type="PROSITE" id="PS50011"/>
    </source>
</evidence>
<name>A0A0F9T0Z5_9ZZZZ</name>
<evidence type="ECO:0000256" key="2">
    <source>
        <dbReference type="ARBA" id="ARBA00012513"/>
    </source>
</evidence>
<evidence type="ECO:0000256" key="3">
    <source>
        <dbReference type="ARBA" id="ARBA00022527"/>
    </source>
</evidence>
<dbReference type="InterPro" id="IPR000719">
    <property type="entry name" value="Prot_kinase_dom"/>
</dbReference>
<dbReference type="Gene3D" id="3.30.200.20">
    <property type="entry name" value="Phosphorylase Kinase, domain 1"/>
    <property type="match status" value="1"/>
</dbReference>
<dbReference type="AlphaFoldDB" id="A0A0F9T0Z5"/>
<dbReference type="SMART" id="SM00090">
    <property type="entry name" value="RIO"/>
    <property type="match status" value="1"/>
</dbReference>
<keyword evidence="3" id="KW-0723">Serine/threonine-protein kinase</keyword>
<dbReference type="EMBL" id="LAZR01000318">
    <property type="protein sequence ID" value="KKN74925.1"/>
    <property type="molecule type" value="Genomic_DNA"/>
</dbReference>
<keyword evidence="4" id="KW-0808">Transferase</keyword>
<evidence type="ECO:0000256" key="4">
    <source>
        <dbReference type="ARBA" id="ARBA00022679"/>
    </source>
</evidence>
<evidence type="ECO:0000256" key="6">
    <source>
        <dbReference type="ARBA" id="ARBA00022741"/>
    </source>
</evidence>
<dbReference type="InterPro" id="IPR051272">
    <property type="entry name" value="RIO-type_Ser/Thr_kinase"/>
</dbReference>
<evidence type="ECO:0000256" key="5">
    <source>
        <dbReference type="ARBA" id="ARBA00022723"/>
    </source>
</evidence>
<keyword evidence="7" id="KW-0418">Kinase</keyword>
<dbReference type="PANTHER" id="PTHR45723">
    <property type="entry name" value="SERINE/THREONINE-PROTEIN KINASE RIO1"/>
    <property type="match status" value="1"/>
</dbReference>
<dbReference type="InterPro" id="IPR018935">
    <property type="entry name" value="RIO_kinase_CS"/>
</dbReference>
<organism evidence="13">
    <name type="scientific">marine sediment metagenome</name>
    <dbReference type="NCBI Taxonomy" id="412755"/>
    <lineage>
        <taxon>unclassified sequences</taxon>
        <taxon>metagenomes</taxon>
        <taxon>ecological metagenomes</taxon>
    </lineage>
</organism>
<keyword evidence="5" id="KW-0479">Metal-binding</keyword>
<dbReference type="InterPro" id="IPR011009">
    <property type="entry name" value="Kinase-like_dom_sf"/>
</dbReference>
<dbReference type="SUPFAM" id="SSF56112">
    <property type="entry name" value="Protein kinase-like (PK-like)"/>
    <property type="match status" value="1"/>
</dbReference>
<evidence type="ECO:0000256" key="11">
    <source>
        <dbReference type="ARBA" id="ARBA00048679"/>
    </source>
</evidence>
<gene>
    <name evidence="13" type="ORF">LCGC14_0385520</name>
</gene>
<evidence type="ECO:0000256" key="1">
    <source>
        <dbReference type="ARBA" id="ARBA00009196"/>
    </source>
</evidence>
<dbReference type="Gene3D" id="1.10.510.10">
    <property type="entry name" value="Transferase(Phosphotransferase) domain 1"/>
    <property type="match status" value="1"/>
</dbReference>
<dbReference type="Pfam" id="PF01163">
    <property type="entry name" value="RIO1"/>
    <property type="match status" value="1"/>
</dbReference>
<evidence type="ECO:0000256" key="9">
    <source>
        <dbReference type="ARBA" id="ARBA00022842"/>
    </source>
</evidence>
<evidence type="ECO:0000256" key="10">
    <source>
        <dbReference type="ARBA" id="ARBA00047899"/>
    </source>
</evidence>
<comment type="caution">
    <text evidence="13">The sequence shown here is derived from an EMBL/GenBank/DDBJ whole genome shotgun (WGS) entry which is preliminary data.</text>
</comment>
<evidence type="ECO:0000256" key="8">
    <source>
        <dbReference type="ARBA" id="ARBA00022840"/>
    </source>
</evidence>
<dbReference type="GO" id="GO:0005524">
    <property type="term" value="F:ATP binding"/>
    <property type="evidence" value="ECO:0007669"/>
    <property type="project" value="UniProtKB-KW"/>
</dbReference>
<dbReference type="EC" id="2.7.11.1" evidence="2"/>
<dbReference type="GO" id="GO:0046872">
    <property type="term" value="F:metal ion binding"/>
    <property type="evidence" value="ECO:0007669"/>
    <property type="project" value="UniProtKB-KW"/>
</dbReference>
<reference evidence="13" key="1">
    <citation type="journal article" date="2015" name="Nature">
        <title>Complex archaea that bridge the gap between prokaryotes and eukaryotes.</title>
        <authorList>
            <person name="Spang A."/>
            <person name="Saw J.H."/>
            <person name="Jorgensen S.L."/>
            <person name="Zaremba-Niedzwiedzka K."/>
            <person name="Martijn J."/>
            <person name="Lind A.E."/>
            <person name="van Eijk R."/>
            <person name="Schleper C."/>
            <person name="Guy L."/>
            <person name="Ettema T.J."/>
        </authorList>
    </citation>
    <scope>NUCLEOTIDE SEQUENCE</scope>
</reference>
<accession>A0A0F9T0Z5</accession>
<keyword evidence="9" id="KW-0460">Magnesium</keyword>
<evidence type="ECO:0000313" key="13">
    <source>
        <dbReference type="EMBL" id="KKN74925.1"/>
    </source>
</evidence>
<dbReference type="InterPro" id="IPR000687">
    <property type="entry name" value="RIO_kinase"/>
</dbReference>
<proteinExistence type="inferred from homology"/>
<comment type="catalytic activity">
    <reaction evidence="11">
        <text>L-seryl-[protein] + ATP = O-phospho-L-seryl-[protein] + ADP + H(+)</text>
        <dbReference type="Rhea" id="RHEA:17989"/>
        <dbReference type="Rhea" id="RHEA-COMP:9863"/>
        <dbReference type="Rhea" id="RHEA-COMP:11604"/>
        <dbReference type="ChEBI" id="CHEBI:15378"/>
        <dbReference type="ChEBI" id="CHEBI:29999"/>
        <dbReference type="ChEBI" id="CHEBI:30616"/>
        <dbReference type="ChEBI" id="CHEBI:83421"/>
        <dbReference type="ChEBI" id="CHEBI:456216"/>
        <dbReference type="EC" id="2.7.11.1"/>
    </reaction>
</comment>
<evidence type="ECO:0000256" key="7">
    <source>
        <dbReference type="ARBA" id="ARBA00022777"/>
    </source>
</evidence>
<sequence length="282" mass="32852">MKEENSEIDEEMDDFMDNVEENRFHYSIDELEKNKIDLKRKKKIDDSGKRAAIESVLDERTIFSLKKLLDKGIITKIEGIISAGKEANVYLAYDSNGSEVAVKIYKIDTNTSKWMRKYILGDPRFKKIPHNISKIIFLWAGKEYKNLMRAYKANLNVPRPLYIKNNILLMEYIGFESIPAPLLKDIKKPRDPVNLFNEILKFIKLLYNKAKLVHGDLSEFNILYHNQKPVVIDISQGVAIQHPKAEVYLARDIKNIFQFFNKLGIDTPDPTDFYYDVLNLDI</sequence>
<keyword evidence="6" id="KW-0547">Nucleotide-binding</keyword>